<dbReference type="PATRIC" id="fig|1354303.4.peg.78"/>
<reference evidence="1 2" key="1">
    <citation type="journal article" date="2013" name="Genome Announc.">
        <title>Draft Genome Sequence of Psychrobacter aquaticus Strain CMS 56T, Isolated from a Cyanobacterial Mat Sample Collected from Water Bodies in the McMurdo Dry Valley Region of Antarctica.</title>
        <authorList>
            <person name="Reddy G.S."/>
            <person name="Ara S."/>
            <person name="Singh A."/>
            <person name="Kumar Pinnaka A."/>
            <person name="Shivaji S."/>
        </authorList>
    </citation>
    <scope>NUCLEOTIDE SEQUENCE [LARGE SCALE GENOMIC DNA]</scope>
    <source>
        <strain evidence="1 2">CMS 56</strain>
    </source>
</reference>
<proteinExistence type="predicted"/>
<gene>
    <name evidence="1" type="ORF">M917_0078</name>
</gene>
<organism evidence="1 2">
    <name type="scientific">Psychrobacter aquaticus CMS 56</name>
    <dbReference type="NCBI Taxonomy" id="1354303"/>
    <lineage>
        <taxon>Bacteria</taxon>
        <taxon>Pseudomonadati</taxon>
        <taxon>Pseudomonadota</taxon>
        <taxon>Gammaproteobacteria</taxon>
        <taxon>Moraxellales</taxon>
        <taxon>Moraxellaceae</taxon>
        <taxon>Psychrobacter</taxon>
    </lineage>
</organism>
<dbReference type="Proteomes" id="UP000016761">
    <property type="component" value="Unassembled WGS sequence"/>
</dbReference>
<dbReference type="EMBL" id="AUSW01000006">
    <property type="protein sequence ID" value="ERL56881.1"/>
    <property type="molecule type" value="Genomic_DNA"/>
</dbReference>
<name>U4T9S8_9GAMM</name>
<comment type="caution">
    <text evidence="1">The sequence shown here is derived from an EMBL/GenBank/DDBJ whole genome shotgun (WGS) entry which is preliminary data.</text>
</comment>
<accession>U4T9S8</accession>
<evidence type="ECO:0000313" key="1">
    <source>
        <dbReference type="EMBL" id="ERL56881.1"/>
    </source>
</evidence>
<dbReference type="AlphaFoldDB" id="U4T9S8"/>
<keyword evidence="2" id="KW-1185">Reference proteome</keyword>
<sequence length="40" mass="4381">MAISNQTADSISTFAIKAWIIQRRHLGGGRFAAGVLFFMP</sequence>
<protein>
    <submittedName>
        <fullName evidence="1">Uncharacterized protein</fullName>
    </submittedName>
</protein>
<evidence type="ECO:0000313" key="2">
    <source>
        <dbReference type="Proteomes" id="UP000016761"/>
    </source>
</evidence>